<dbReference type="InterPro" id="IPR041891">
    <property type="entry name" value="Alpha_CA_prokaryot-like"/>
</dbReference>
<dbReference type="PANTHER" id="PTHR18952">
    <property type="entry name" value="CARBONIC ANHYDRASE"/>
    <property type="match status" value="1"/>
</dbReference>
<dbReference type="Gene3D" id="3.10.200.10">
    <property type="entry name" value="Alpha carbonic anhydrase"/>
    <property type="match status" value="1"/>
</dbReference>
<keyword evidence="5" id="KW-0456">Lyase</keyword>
<evidence type="ECO:0000256" key="6">
    <source>
        <dbReference type="ARBA" id="ARBA00048348"/>
    </source>
</evidence>
<protein>
    <recommendedName>
        <fullName evidence="2">carbonic anhydrase</fullName>
        <ecNumber evidence="2">4.2.1.1</ecNumber>
    </recommendedName>
</protein>
<feature type="domain" description="Alpha-carbonic anhydrase" evidence="7">
    <location>
        <begin position="32"/>
        <end position="274"/>
    </location>
</feature>
<comment type="similarity">
    <text evidence="1">Belongs to the alpha-carbonic anhydrase family.</text>
</comment>
<dbReference type="PANTHER" id="PTHR18952:SF265">
    <property type="entry name" value="CARBONIC ANHYDRASE"/>
    <property type="match status" value="1"/>
</dbReference>
<evidence type="ECO:0000256" key="4">
    <source>
        <dbReference type="ARBA" id="ARBA00022833"/>
    </source>
</evidence>
<dbReference type="InterPro" id="IPR036398">
    <property type="entry name" value="CA_dom_sf"/>
</dbReference>
<evidence type="ECO:0000256" key="3">
    <source>
        <dbReference type="ARBA" id="ARBA00022723"/>
    </source>
</evidence>
<dbReference type="Pfam" id="PF00194">
    <property type="entry name" value="Carb_anhydrase"/>
    <property type="match status" value="1"/>
</dbReference>
<dbReference type="PROSITE" id="PS51144">
    <property type="entry name" value="ALPHA_CA_2"/>
    <property type="match status" value="1"/>
</dbReference>
<comment type="catalytic activity">
    <reaction evidence="6">
        <text>hydrogencarbonate + H(+) = CO2 + H2O</text>
        <dbReference type="Rhea" id="RHEA:10748"/>
        <dbReference type="ChEBI" id="CHEBI:15377"/>
        <dbReference type="ChEBI" id="CHEBI:15378"/>
        <dbReference type="ChEBI" id="CHEBI:16526"/>
        <dbReference type="ChEBI" id="CHEBI:17544"/>
        <dbReference type="EC" id="4.2.1.1"/>
    </reaction>
</comment>
<dbReference type="SUPFAM" id="SSF51069">
    <property type="entry name" value="Carbonic anhydrase"/>
    <property type="match status" value="1"/>
</dbReference>
<organism evidence="8 9">
    <name type="scientific">Halteria grandinella</name>
    <dbReference type="NCBI Taxonomy" id="5974"/>
    <lineage>
        <taxon>Eukaryota</taxon>
        <taxon>Sar</taxon>
        <taxon>Alveolata</taxon>
        <taxon>Ciliophora</taxon>
        <taxon>Intramacronucleata</taxon>
        <taxon>Spirotrichea</taxon>
        <taxon>Stichotrichia</taxon>
        <taxon>Sporadotrichida</taxon>
        <taxon>Halteriidae</taxon>
        <taxon>Halteria</taxon>
    </lineage>
</organism>
<keyword evidence="9" id="KW-1185">Reference proteome</keyword>
<evidence type="ECO:0000256" key="1">
    <source>
        <dbReference type="ARBA" id="ARBA00010718"/>
    </source>
</evidence>
<dbReference type="InterPro" id="IPR023561">
    <property type="entry name" value="Carbonic_anhydrase_a-class"/>
</dbReference>
<evidence type="ECO:0000256" key="2">
    <source>
        <dbReference type="ARBA" id="ARBA00012925"/>
    </source>
</evidence>
<gene>
    <name evidence="8" type="ORF">FGO68_gene5875</name>
</gene>
<evidence type="ECO:0000259" key="7">
    <source>
        <dbReference type="PROSITE" id="PS51144"/>
    </source>
</evidence>
<keyword evidence="4" id="KW-0862">Zinc</keyword>
<name>A0A8J8NZ28_HALGN</name>
<accession>A0A8J8NZ28</accession>
<dbReference type="GO" id="GO:0008270">
    <property type="term" value="F:zinc ion binding"/>
    <property type="evidence" value="ECO:0007669"/>
    <property type="project" value="InterPro"/>
</dbReference>
<dbReference type="OrthoDB" id="429145at2759"/>
<keyword evidence="3" id="KW-0479">Metal-binding</keyword>
<proteinExistence type="inferred from homology"/>
<dbReference type="Proteomes" id="UP000785679">
    <property type="component" value="Unassembled WGS sequence"/>
</dbReference>
<evidence type="ECO:0000313" key="9">
    <source>
        <dbReference type="Proteomes" id="UP000785679"/>
    </source>
</evidence>
<evidence type="ECO:0000313" key="8">
    <source>
        <dbReference type="EMBL" id="TNV84406.1"/>
    </source>
</evidence>
<dbReference type="InterPro" id="IPR001148">
    <property type="entry name" value="CA_dom"/>
</dbReference>
<dbReference type="SMART" id="SM01057">
    <property type="entry name" value="Carb_anhydrase"/>
    <property type="match status" value="1"/>
</dbReference>
<comment type="caution">
    <text evidence="8">The sequence shown here is derived from an EMBL/GenBank/DDBJ whole genome shotgun (WGS) entry which is preliminary data.</text>
</comment>
<reference evidence="8" key="1">
    <citation type="submission" date="2019-06" db="EMBL/GenBank/DDBJ databases">
        <authorList>
            <person name="Zheng W."/>
        </authorList>
    </citation>
    <scope>NUCLEOTIDE SEQUENCE</scope>
    <source>
        <strain evidence="8">QDHG01</strain>
    </source>
</reference>
<evidence type="ECO:0000256" key="5">
    <source>
        <dbReference type="ARBA" id="ARBA00023239"/>
    </source>
</evidence>
<dbReference type="CDD" id="cd03124">
    <property type="entry name" value="alpha_CA_prokaryotic_like"/>
    <property type="match status" value="1"/>
</dbReference>
<sequence>MLNRIEVNLVRDELLDEKWDSAAVAETREELMGYLAKEIVEDKREMRAQVADVCSEGMRQSPINIDGPFEASSSSLSITDKVELQSAKFIRQYNSGILFLQATLATAILNDVSYSMKGAFFHHPSEHTFDQNHLNADLEVQFMFSNADGQVLMVSVLFSEGHSENGFIQNMGLKELIRDQSKKEIEVDPSSLKITDLLNGKSLSDVLKESSYVQYEGSLTYAPCTEEGVTWIVILHQINSLSSLQIGDFESLTSKGKDNSRKTQTLNGRKVYIS</sequence>
<dbReference type="GO" id="GO:0004089">
    <property type="term" value="F:carbonate dehydratase activity"/>
    <property type="evidence" value="ECO:0007669"/>
    <property type="project" value="UniProtKB-EC"/>
</dbReference>
<dbReference type="EC" id="4.2.1.1" evidence="2"/>
<dbReference type="AlphaFoldDB" id="A0A8J8NZ28"/>
<dbReference type="EMBL" id="RRYP01002799">
    <property type="protein sequence ID" value="TNV84406.1"/>
    <property type="molecule type" value="Genomic_DNA"/>
</dbReference>